<evidence type="ECO:0000313" key="3">
    <source>
        <dbReference type="Proteomes" id="UP001194696"/>
    </source>
</evidence>
<keyword evidence="3" id="KW-1185">Reference proteome</keyword>
<evidence type="ECO:0000313" key="2">
    <source>
        <dbReference type="EMBL" id="KAG0287984.1"/>
    </source>
</evidence>
<dbReference type="Proteomes" id="UP001194696">
    <property type="component" value="Unassembled WGS sequence"/>
</dbReference>
<dbReference type="EMBL" id="JAAAIM010000443">
    <property type="protein sequence ID" value="KAG0287984.1"/>
    <property type="molecule type" value="Genomic_DNA"/>
</dbReference>
<organism evidence="2 3">
    <name type="scientific">Linnemannia gamsii</name>
    <dbReference type="NCBI Taxonomy" id="64522"/>
    <lineage>
        <taxon>Eukaryota</taxon>
        <taxon>Fungi</taxon>
        <taxon>Fungi incertae sedis</taxon>
        <taxon>Mucoromycota</taxon>
        <taxon>Mortierellomycotina</taxon>
        <taxon>Mortierellomycetes</taxon>
        <taxon>Mortierellales</taxon>
        <taxon>Mortierellaceae</taxon>
        <taxon>Linnemannia</taxon>
    </lineage>
</organism>
<evidence type="ECO:0000256" key="1">
    <source>
        <dbReference type="SAM" id="MobiDB-lite"/>
    </source>
</evidence>
<reference evidence="2 3" key="1">
    <citation type="journal article" date="2020" name="Fungal Divers.">
        <title>Resolving the Mortierellaceae phylogeny through synthesis of multi-gene phylogenetics and phylogenomics.</title>
        <authorList>
            <person name="Vandepol N."/>
            <person name="Liber J."/>
            <person name="Desiro A."/>
            <person name="Na H."/>
            <person name="Kennedy M."/>
            <person name="Barry K."/>
            <person name="Grigoriev I.V."/>
            <person name="Miller A.N."/>
            <person name="O'Donnell K."/>
            <person name="Stajich J.E."/>
            <person name="Bonito G."/>
        </authorList>
    </citation>
    <scope>NUCLEOTIDE SEQUENCE [LARGE SCALE GENOMIC DNA]</scope>
    <source>
        <strain evidence="2 3">AD045</strain>
    </source>
</reference>
<proteinExistence type="predicted"/>
<feature type="region of interest" description="Disordered" evidence="1">
    <location>
        <begin position="39"/>
        <end position="90"/>
    </location>
</feature>
<name>A0ABQ7JZY4_9FUNG</name>
<protein>
    <submittedName>
        <fullName evidence="2">Uncharacterized protein</fullName>
    </submittedName>
</protein>
<sequence length="90" mass="9905">MNARRHESIAYHPLSKVGYLMTDEVVDFSDTPERVALADMDEVERGHGRGSSGEEEDGSHTKSGAAAVDVPGQKQEQGQDRDQQQYQGDD</sequence>
<comment type="caution">
    <text evidence="2">The sequence shown here is derived from an EMBL/GenBank/DDBJ whole genome shotgun (WGS) entry which is preliminary data.</text>
</comment>
<accession>A0ABQ7JZY4</accession>
<gene>
    <name evidence="2" type="ORF">BGZ96_008169</name>
</gene>